<dbReference type="Pfam" id="PF08244">
    <property type="entry name" value="Glyco_hydro_32C"/>
    <property type="match status" value="1"/>
</dbReference>
<dbReference type="OrthoDB" id="9759709at2"/>
<proteinExistence type="predicted"/>
<evidence type="ECO:0000313" key="2">
    <source>
        <dbReference type="EMBL" id="TCC96974.1"/>
    </source>
</evidence>
<dbReference type="GO" id="GO:0004553">
    <property type="term" value="F:hydrolase activity, hydrolyzing O-glycosyl compounds"/>
    <property type="evidence" value="ECO:0007669"/>
    <property type="project" value="UniProtKB-ARBA"/>
</dbReference>
<dbReference type="EMBL" id="SJSM01000004">
    <property type="protein sequence ID" value="TCC96974.1"/>
    <property type="molecule type" value="Genomic_DNA"/>
</dbReference>
<evidence type="ECO:0000313" key="3">
    <source>
        <dbReference type="Proteomes" id="UP000291117"/>
    </source>
</evidence>
<comment type="caution">
    <text evidence="2">The sequence shown here is derived from an EMBL/GenBank/DDBJ whole genome shotgun (WGS) entry which is preliminary data.</text>
</comment>
<dbReference type="Proteomes" id="UP000291117">
    <property type="component" value="Unassembled WGS sequence"/>
</dbReference>
<name>A0A4R0NEH4_9SPHI</name>
<organism evidence="2 3">
    <name type="scientific">Pedobacter hiemivivus</name>
    <dbReference type="NCBI Taxonomy" id="2530454"/>
    <lineage>
        <taxon>Bacteria</taxon>
        <taxon>Pseudomonadati</taxon>
        <taxon>Bacteroidota</taxon>
        <taxon>Sphingobacteriia</taxon>
        <taxon>Sphingobacteriales</taxon>
        <taxon>Sphingobacteriaceae</taxon>
        <taxon>Pedobacter</taxon>
    </lineage>
</organism>
<dbReference type="PANTHER" id="PTHR43101:SF1">
    <property type="entry name" value="BETA-FRUCTOSIDASE"/>
    <property type="match status" value="1"/>
</dbReference>
<sequence>MEIKKGELLNLRVFIDRSIVEVFVNGRQCIAVRTYPDRADSKGVSIQARNDALLKSLDAWQMENVYSKK</sequence>
<evidence type="ECO:0000259" key="1">
    <source>
        <dbReference type="Pfam" id="PF08244"/>
    </source>
</evidence>
<dbReference type="AlphaFoldDB" id="A0A4R0NEH4"/>
<dbReference type="PANTHER" id="PTHR43101">
    <property type="entry name" value="BETA-FRUCTOSIDASE"/>
    <property type="match status" value="1"/>
</dbReference>
<accession>A0A4R0NEH4</accession>
<dbReference type="RefSeq" id="WP_131608386.1">
    <property type="nucleotide sequence ID" value="NZ_SJSM01000004.1"/>
</dbReference>
<dbReference type="Gene3D" id="2.60.120.560">
    <property type="entry name" value="Exo-inulinase, domain 1"/>
    <property type="match status" value="1"/>
</dbReference>
<dbReference type="GO" id="GO:0005975">
    <property type="term" value="P:carbohydrate metabolic process"/>
    <property type="evidence" value="ECO:0007669"/>
    <property type="project" value="UniProtKB-ARBA"/>
</dbReference>
<gene>
    <name evidence="2" type="ORF">EZ444_08930</name>
</gene>
<keyword evidence="3" id="KW-1185">Reference proteome</keyword>
<reference evidence="2 3" key="1">
    <citation type="submission" date="2019-02" db="EMBL/GenBank/DDBJ databases">
        <title>Pedobacter sp. RP-3-8 sp. nov., isolated from Arctic soil.</title>
        <authorList>
            <person name="Dahal R.H."/>
        </authorList>
    </citation>
    <scope>NUCLEOTIDE SEQUENCE [LARGE SCALE GENOMIC DNA]</scope>
    <source>
        <strain evidence="2 3">RP-3-8</strain>
    </source>
</reference>
<dbReference type="SUPFAM" id="SSF49899">
    <property type="entry name" value="Concanavalin A-like lectins/glucanases"/>
    <property type="match status" value="1"/>
</dbReference>
<dbReference type="InterPro" id="IPR013189">
    <property type="entry name" value="Glyco_hydro_32_C"/>
</dbReference>
<protein>
    <recommendedName>
        <fullName evidence="1">Glycosyl hydrolase family 32 C-terminal domain-containing protein</fullName>
    </recommendedName>
</protein>
<feature type="domain" description="Glycosyl hydrolase family 32 C-terminal" evidence="1">
    <location>
        <begin position="8"/>
        <end position="61"/>
    </location>
</feature>
<dbReference type="InterPro" id="IPR013320">
    <property type="entry name" value="ConA-like_dom_sf"/>
</dbReference>
<dbReference type="InterPro" id="IPR051214">
    <property type="entry name" value="GH32_Enzymes"/>
</dbReference>